<organism evidence="1 2">
    <name type="scientific">Brachionus plicatilis</name>
    <name type="common">Marine rotifer</name>
    <name type="synonym">Brachionus muelleri</name>
    <dbReference type="NCBI Taxonomy" id="10195"/>
    <lineage>
        <taxon>Eukaryota</taxon>
        <taxon>Metazoa</taxon>
        <taxon>Spiralia</taxon>
        <taxon>Gnathifera</taxon>
        <taxon>Rotifera</taxon>
        <taxon>Eurotatoria</taxon>
        <taxon>Monogononta</taxon>
        <taxon>Pseudotrocha</taxon>
        <taxon>Ploima</taxon>
        <taxon>Brachionidae</taxon>
        <taxon>Brachionus</taxon>
    </lineage>
</organism>
<dbReference type="AlphaFoldDB" id="A0A3M7RXK6"/>
<comment type="caution">
    <text evidence="1">The sequence shown here is derived from an EMBL/GenBank/DDBJ whole genome shotgun (WGS) entry which is preliminary data.</text>
</comment>
<evidence type="ECO:0000313" key="1">
    <source>
        <dbReference type="EMBL" id="RNA28169.1"/>
    </source>
</evidence>
<keyword evidence="2" id="KW-1185">Reference proteome</keyword>
<dbReference type="Proteomes" id="UP000276133">
    <property type="component" value="Unassembled WGS sequence"/>
</dbReference>
<sequence length="123" mass="14530">MPNKVKLIQKMITNSKKSQGLEDKKTKNFELTFRDYMLFFFSNLYVNDSKFLRLISSSINSVGDLSLQASIKIKIVEYMSVNKTWHQMSSWFFSLLISLYQYQEYLKILENFINFHKMGDGAN</sequence>
<evidence type="ECO:0000313" key="2">
    <source>
        <dbReference type="Proteomes" id="UP000276133"/>
    </source>
</evidence>
<accession>A0A3M7RXK6</accession>
<name>A0A3M7RXK6_BRAPC</name>
<reference evidence="1 2" key="1">
    <citation type="journal article" date="2018" name="Sci. Rep.">
        <title>Genomic signatures of local adaptation to the degree of environmental predictability in rotifers.</title>
        <authorList>
            <person name="Franch-Gras L."/>
            <person name="Hahn C."/>
            <person name="Garcia-Roger E.M."/>
            <person name="Carmona M.J."/>
            <person name="Serra M."/>
            <person name="Gomez A."/>
        </authorList>
    </citation>
    <scope>NUCLEOTIDE SEQUENCE [LARGE SCALE GENOMIC DNA]</scope>
    <source>
        <strain evidence="1">HYR1</strain>
    </source>
</reference>
<proteinExistence type="predicted"/>
<protein>
    <submittedName>
        <fullName evidence="1">Uncharacterized protein</fullName>
    </submittedName>
</protein>
<gene>
    <name evidence="1" type="ORF">BpHYR1_031064</name>
</gene>
<dbReference type="EMBL" id="REGN01002425">
    <property type="protein sequence ID" value="RNA28169.1"/>
    <property type="molecule type" value="Genomic_DNA"/>
</dbReference>